<dbReference type="InterPro" id="IPR020843">
    <property type="entry name" value="ER"/>
</dbReference>
<accession>A0A6A6F747</accession>
<sequence length="2288" mass="250567">MAGDSDLAIVAGTSLLLNPDNFVAFSKLGVLGSHGKSFSMDHRAEGYGRGEGVAVVILKRAQAAYAEGDFVHSIIRSSAINQDGKTATLTSPSMEAQAQLIRECYAKAGLAMDDTAYVEAHVTGTSGDPIEVEAITATLARARTAGDPLCIGSIKPNIGHTEAASGLASLIKTSLILRHRLIPPNINFEHPHPRIRFAEWNAYVPVRPLPWPANKPLRASVNNFGYGGTNTHLIVEAAPPDRTTSRAQAHPAAQPVCSYVFAVSSKDAAGMLAMNQALATYLESADRSLCSLRNLAYTLSERRSRFAHTTAIRAHTFERLRALLSKPGRAVREISGKPYRIGFVFNGQGGQWHAMGRELVEAYPAYRKSLHRADDILRQTYGAPWSLVEELSFDESNSRLHDIEISPPVTVAVQICLVDLLQSWGIVPCAVVSHSSGEISAAHAAGVLTFEEALGVAFHRGRLAHKHEMLNALRGGMLAAKLSAEEAQNYLGELSQGVRDRIVVACINSPSSVTLSGDCDALDELAEVLKDDAVLTRRLKVPCAYHSPHMQHMAADYHDVLTSLLSEPQGGIDRCPRIPFASPATGKMVADALRPHHWVQNLTNPVLFSDALRELMDTTPLDCFLEIGAHDTLSSALLGTPTPGANGLTPTWRNILRVDTFPWLNDHQIQGQVVFPAAGYVAMAIEAVRMVSPTTAVGYQLRDVNIVNALVVPSSLSSSGRSGVETVFTMRSCSEKDLDHDGWYEFGLVSVVDGSWTSHCTGSVKTVDSKLSTPSWIPDWEATQLHNESGRFVTSDDTFSVLRRMEIWHGPEFQNLIGSRVVGEQSLTELRVSQQALTDPFVLHPTTLDSLLQSCYSLLHQTEDVQDPQEHETLVPRSIHFLSVPAHTSQHMRALSERQPSRKGPAEFHIQVVADHGINGTVHGVVNGRSSTSHGSTEQFPFEVLGLSLARLHHGRPATHNSSTAARRIHSKSTWELCVTPGIPNDLKDSMRVWLSEDAVKSQDRLRRASCHMLLDAYSQLKGKETSGWTWHHQRFYQWMKTTVQELSTDDLGDEEKRQLYETVAADNSSGELTCRVGKQLANIIQGNVTPLELMLEGDLLNKYYREIPQLIYGSYRQLKQILRLYAAQRPGARVLEVGAGTGGTTEHVLDAFAFHADAHQLAGDAATRVSLLDHYEFTDISSGFFASAKTKFASWNHPIHYRTLDIEKDPCQQGFVEGSFDLVIAAQVLHATANLGTTLSNVRRLLKPEGKLIMLETTQDAIDTQLVFGTLPGWWLGKENHRKASPNVSVDHWDAALKQAGFNGVEFELPDCENRSCHLTSILMATAQANLDWSMAWPPLVRILYDSRSTHEVWLEHLAKAIEDSTGSSVVLQAFDQVEDVSSEAVVVATMEMATDFLYDMDDIAFERLRKICTNGRGVLWLSYGGVVDAKNPLRAQIQGVFRTLRREDSTKRYVSLDFDTSTPPWEPAWISHVLHVFRTTFNYSDEQAGSTVRMDWEYGVRKGQLHVPRLWPDARLDSLLGPSLSTTQMARWQSPGSQRTWKVDDSGSTALHELVWAEENIHSDDGIPEDFVEIEPRAFGLNFKDVLLASGIIKHDEFPGHEGAGIVTRIGTAAAASSGFKVGQRVCGVFKGRFSNTPQALWTSVFPLPDNMAWEEGAAIPYAYGAAHIALHHIARLSQTDRVLIHSAAGGVGQAAVVLAQAVGAEIFVTCSSEEKRAMLSGRYGIPPDHIFSSRSPSFAPAIMSLTKGQGVDVVLNSLKGPLLKASWECISRFGRFVEMGKVDIDAARLLEMSPFRRSVTFASLDLIQYSDCRGHIVQRALSSSMQVIHDLKVRGCSPLHPITTYPISQARKAMSFMRTGKHMGKLVLVPDPADQVLVRGCIAPPVSLNGANSMYLVVGGLGGLGHSIASWMITKAGARNMMVVSRNAQSHPRARALQTEAEAHSCTLHVRNCDVADPAAIRELLAGVATSGLPPIAGVIHVAGVLRDTIFERMTYDQWRETAQPKVAGCWTLHECLPNVQFFVMLSSSTGIMGNPSQANYVAGNTFQDALARHRTTHGQAAVTIDLGPVEDAGILAENTADLRRRTERSLGMIYLPVQHVVSLVEDAIRRPLRPVVDDSQVITCMPQFSALPREQGLLNDNRLGTLRLGDIDAHGAHESNHDSGGDPTQKILASRLEKFLSQRATWREFAFNQTEADRSRLVTAVCDLLAAKVADFFDIPITSVDCGLSLPQHGVDSLVAVDFRNWISSVLQAKITIFDILQSPSITHVADLVAASTGLVDKKA</sequence>
<dbReference type="SUPFAM" id="SSF50129">
    <property type="entry name" value="GroES-like"/>
    <property type="match status" value="1"/>
</dbReference>
<dbReference type="InterPro" id="IPR036736">
    <property type="entry name" value="ACP-like_sf"/>
</dbReference>
<dbReference type="EMBL" id="ML992688">
    <property type="protein sequence ID" value="KAF2209120.1"/>
    <property type="molecule type" value="Genomic_DNA"/>
</dbReference>
<name>A0A6A6F747_9PEZI</name>
<protein>
    <submittedName>
        <fullName evidence="12">Uncharacterized protein</fullName>
    </submittedName>
</protein>
<dbReference type="Pfam" id="PF02801">
    <property type="entry name" value="Ketoacyl-synt_C"/>
    <property type="match status" value="1"/>
</dbReference>
<dbReference type="InterPro" id="IPR014031">
    <property type="entry name" value="Ketoacyl_synth_C"/>
</dbReference>
<dbReference type="Pfam" id="PF00109">
    <property type="entry name" value="ketoacyl-synt"/>
    <property type="match status" value="1"/>
</dbReference>
<dbReference type="OrthoDB" id="329835at2759"/>
<dbReference type="SMART" id="SM00825">
    <property type="entry name" value="PKS_KS"/>
    <property type="match status" value="1"/>
</dbReference>
<dbReference type="PROSITE" id="PS50075">
    <property type="entry name" value="CARRIER"/>
    <property type="match status" value="1"/>
</dbReference>
<dbReference type="InterPro" id="IPR050091">
    <property type="entry name" value="PKS_NRPS_Biosynth_Enz"/>
</dbReference>
<dbReference type="Gene3D" id="3.40.50.150">
    <property type="entry name" value="Vaccinia Virus protein VP39"/>
    <property type="match status" value="1"/>
</dbReference>
<dbReference type="SUPFAM" id="SSF53335">
    <property type="entry name" value="S-adenosyl-L-methionine-dependent methyltransferases"/>
    <property type="match status" value="1"/>
</dbReference>
<dbReference type="InterPro" id="IPR016036">
    <property type="entry name" value="Malonyl_transacylase_ACP-bd"/>
</dbReference>
<dbReference type="InterPro" id="IPR013217">
    <property type="entry name" value="Methyltransf_12"/>
</dbReference>
<dbReference type="Pfam" id="PF08240">
    <property type="entry name" value="ADH_N"/>
    <property type="match status" value="1"/>
</dbReference>
<dbReference type="GO" id="GO:0044550">
    <property type="term" value="P:secondary metabolite biosynthetic process"/>
    <property type="evidence" value="ECO:0007669"/>
    <property type="project" value="UniProtKB-ARBA"/>
</dbReference>
<dbReference type="InterPro" id="IPR049551">
    <property type="entry name" value="PKS_DH_C"/>
</dbReference>
<dbReference type="InterPro" id="IPR016035">
    <property type="entry name" value="Acyl_Trfase/lysoPLipase"/>
</dbReference>
<evidence type="ECO:0000256" key="1">
    <source>
        <dbReference type="ARBA" id="ARBA00022450"/>
    </source>
</evidence>
<dbReference type="PROSITE" id="PS00059">
    <property type="entry name" value="ADH_ZINC"/>
    <property type="match status" value="1"/>
</dbReference>
<dbReference type="InterPro" id="IPR020806">
    <property type="entry name" value="PKS_PP-bd"/>
</dbReference>
<dbReference type="Pfam" id="PF14765">
    <property type="entry name" value="PS-DH"/>
    <property type="match status" value="1"/>
</dbReference>
<dbReference type="InterPro" id="IPR042104">
    <property type="entry name" value="PKS_dehydratase_sf"/>
</dbReference>
<evidence type="ECO:0000256" key="2">
    <source>
        <dbReference type="ARBA" id="ARBA00022553"/>
    </source>
</evidence>
<feature type="active site" description="Proton donor; for dehydratase activity" evidence="8">
    <location>
        <position position="849"/>
    </location>
</feature>
<proteinExistence type="predicted"/>
<feature type="region of interest" description="C-terminal hotdog fold" evidence="8">
    <location>
        <begin position="790"/>
        <end position="940"/>
    </location>
</feature>
<dbReference type="Pfam" id="PF23297">
    <property type="entry name" value="ACP_SdgA_C"/>
    <property type="match status" value="1"/>
</dbReference>
<keyword evidence="6" id="KW-0511">Multifunctional enzyme</keyword>
<dbReference type="SUPFAM" id="SSF47336">
    <property type="entry name" value="ACP-like"/>
    <property type="match status" value="1"/>
</dbReference>
<evidence type="ECO:0000259" key="10">
    <source>
        <dbReference type="PROSITE" id="PS52004"/>
    </source>
</evidence>
<dbReference type="Gene3D" id="3.40.366.10">
    <property type="entry name" value="Malonyl-Coenzyme A Acyl Carrier Protein, domain 2"/>
    <property type="match status" value="1"/>
</dbReference>
<dbReference type="Gene3D" id="3.40.50.720">
    <property type="entry name" value="NAD(P)-binding Rossmann-like Domain"/>
    <property type="match status" value="1"/>
</dbReference>
<dbReference type="SMART" id="SM00829">
    <property type="entry name" value="PKS_ER"/>
    <property type="match status" value="1"/>
</dbReference>
<keyword evidence="7" id="KW-0012">Acyltransferase</keyword>
<dbReference type="SMART" id="SM00822">
    <property type="entry name" value="PKS_KR"/>
    <property type="match status" value="1"/>
</dbReference>
<dbReference type="InterPro" id="IPR020841">
    <property type="entry name" value="PKS_Beta-ketoAc_synthase_dom"/>
</dbReference>
<dbReference type="InterPro" id="IPR014030">
    <property type="entry name" value="Ketoacyl_synth_N"/>
</dbReference>
<dbReference type="SUPFAM" id="SSF53901">
    <property type="entry name" value="Thiolase-like"/>
    <property type="match status" value="1"/>
</dbReference>
<dbReference type="Pfam" id="PF23114">
    <property type="entry name" value="NAD-bd_HRPKS_sdrA"/>
    <property type="match status" value="1"/>
</dbReference>
<keyword evidence="3" id="KW-0808">Transferase</keyword>
<feature type="domain" description="Carrier" evidence="9">
    <location>
        <begin position="2204"/>
        <end position="2281"/>
    </location>
</feature>
<dbReference type="CDD" id="cd05195">
    <property type="entry name" value="enoyl_red"/>
    <property type="match status" value="1"/>
</dbReference>
<dbReference type="PANTHER" id="PTHR43775:SF29">
    <property type="entry name" value="ASPERFURANONE POLYKETIDE SYNTHASE AFOG-RELATED"/>
    <property type="match status" value="1"/>
</dbReference>
<dbReference type="InterPro" id="IPR020807">
    <property type="entry name" value="PKS_DH"/>
</dbReference>
<dbReference type="SUPFAM" id="SSF55048">
    <property type="entry name" value="Probable ACP-binding domain of malonyl-CoA ACP transacylase"/>
    <property type="match status" value="1"/>
</dbReference>
<dbReference type="Proteomes" id="UP000799539">
    <property type="component" value="Unassembled WGS sequence"/>
</dbReference>
<dbReference type="SMART" id="SM00827">
    <property type="entry name" value="PKS_AT"/>
    <property type="match status" value="1"/>
</dbReference>
<evidence type="ECO:0000313" key="13">
    <source>
        <dbReference type="Proteomes" id="UP000799539"/>
    </source>
</evidence>
<keyword evidence="4" id="KW-0521">NADP</keyword>
<evidence type="ECO:0000259" key="9">
    <source>
        <dbReference type="PROSITE" id="PS50075"/>
    </source>
</evidence>
<dbReference type="GO" id="GO:0008270">
    <property type="term" value="F:zinc ion binding"/>
    <property type="evidence" value="ECO:0007669"/>
    <property type="project" value="InterPro"/>
</dbReference>
<dbReference type="SMART" id="SM00826">
    <property type="entry name" value="PKS_DH"/>
    <property type="match status" value="1"/>
</dbReference>
<evidence type="ECO:0000256" key="7">
    <source>
        <dbReference type="ARBA" id="ARBA00023315"/>
    </source>
</evidence>
<keyword evidence="5" id="KW-0560">Oxidoreductase</keyword>
<evidence type="ECO:0000256" key="6">
    <source>
        <dbReference type="ARBA" id="ARBA00023268"/>
    </source>
</evidence>
<dbReference type="PROSITE" id="PS52004">
    <property type="entry name" value="KS3_2"/>
    <property type="match status" value="1"/>
</dbReference>
<gene>
    <name evidence="12" type="ORF">CERZMDRAFT_70311</name>
</gene>
<dbReference type="GO" id="GO:0031177">
    <property type="term" value="F:phosphopantetheine binding"/>
    <property type="evidence" value="ECO:0007669"/>
    <property type="project" value="InterPro"/>
</dbReference>
<dbReference type="PROSITE" id="PS52019">
    <property type="entry name" value="PKS_MFAS_DH"/>
    <property type="match status" value="1"/>
</dbReference>
<dbReference type="InterPro" id="IPR016039">
    <property type="entry name" value="Thiolase-like"/>
</dbReference>
<feature type="domain" description="PKS/mFAS DH" evidence="11">
    <location>
        <begin position="635"/>
        <end position="940"/>
    </location>
</feature>
<dbReference type="InterPro" id="IPR029063">
    <property type="entry name" value="SAM-dependent_MTases_sf"/>
</dbReference>
<feature type="domain" description="Ketosynthase family 3 (KS3)" evidence="10">
    <location>
        <begin position="1"/>
        <end position="237"/>
    </location>
</feature>
<dbReference type="GO" id="GO:0004312">
    <property type="term" value="F:fatty acid synthase activity"/>
    <property type="evidence" value="ECO:0007669"/>
    <property type="project" value="TreeGrafter"/>
</dbReference>
<dbReference type="InterPro" id="IPR011032">
    <property type="entry name" value="GroES-like_sf"/>
</dbReference>
<dbReference type="SMART" id="SM00823">
    <property type="entry name" value="PKS_PP"/>
    <property type="match status" value="1"/>
</dbReference>
<dbReference type="InterPro" id="IPR013154">
    <property type="entry name" value="ADH-like_N"/>
</dbReference>
<dbReference type="InterPro" id="IPR002328">
    <property type="entry name" value="ADH_Zn_CS"/>
</dbReference>
<dbReference type="FunFam" id="3.40.50.720:FF:000209">
    <property type="entry name" value="Polyketide synthase Pks12"/>
    <property type="match status" value="1"/>
</dbReference>
<dbReference type="InterPro" id="IPR056501">
    <property type="entry name" value="NAD-bd_HRPKS_sdrA"/>
</dbReference>
<dbReference type="GO" id="GO:0006633">
    <property type="term" value="P:fatty acid biosynthetic process"/>
    <property type="evidence" value="ECO:0007669"/>
    <property type="project" value="TreeGrafter"/>
</dbReference>
<dbReference type="CDD" id="cd00833">
    <property type="entry name" value="PKS"/>
    <property type="match status" value="1"/>
</dbReference>
<dbReference type="InterPro" id="IPR049900">
    <property type="entry name" value="PKS_mFAS_DH"/>
</dbReference>
<feature type="active site" description="Proton acceptor; for dehydratase activity" evidence="8">
    <location>
        <position position="667"/>
    </location>
</feature>
<evidence type="ECO:0000256" key="3">
    <source>
        <dbReference type="ARBA" id="ARBA00022679"/>
    </source>
</evidence>
<dbReference type="Pfam" id="PF08242">
    <property type="entry name" value="Methyltransf_12"/>
    <property type="match status" value="1"/>
</dbReference>
<evidence type="ECO:0000256" key="8">
    <source>
        <dbReference type="PROSITE-ProRule" id="PRU01363"/>
    </source>
</evidence>
<dbReference type="Pfam" id="PF00698">
    <property type="entry name" value="Acyl_transf_1"/>
    <property type="match status" value="1"/>
</dbReference>
<keyword evidence="13" id="KW-1185">Reference proteome</keyword>
<dbReference type="InterPro" id="IPR036291">
    <property type="entry name" value="NAD(P)-bd_dom_sf"/>
</dbReference>
<keyword evidence="1" id="KW-0596">Phosphopantetheine</keyword>
<dbReference type="CDD" id="cd05274">
    <property type="entry name" value="KR_FAS_SDR_x"/>
    <property type="match status" value="1"/>
</dbReference>
<dbReference type="Pfam" id="PF08659">
    <property type="entry name" value="KR"/>
    <property type="match status" value="1"/>
</dbReference>
<dbReference type="InterPro" id="IPR009081">
    <property type="entry name" value="PP-bd_ACP"/>
</dbReference>
<dbReference type="Gene3D" id="3.90.180.10">
    <property type="entry name" value="Medium-chain alcohol dehydrogenases, catalytic domain"/>
    <property type="match status" value="1"/>
</dbReference>
<dbReference type="InterPro" id="IPR013968">
    <property type="entry name" value="PKS_KR"/>
</dbReference>
<keyword evidence="2" id="KW-0597">Phosphoprotein</keyword>
<dbReference type="Gene3D" id="3.10.129.110">
    <property type="entry name" value="Polyketide synthase dehydratase"/>
    <property type="match status" value="1"/>
</dbReference>
<dbReference type="Gene3D" id="1.10.1200.10">
    <property type="entry name" value="ACP-like"/>
    <property type="match status" value="1"/>
</dbReference>
<evidence type="ECO:0000313" key="12">
    <source>
        <dbReference type="EMBL" id="KAF2209120.1"/>
    </source>
</evidence>
<dbReference type="Gene3D" id="3.40.47.10">
    <property type="match status" value="1"/>
</dbReference>
<dbReference type="CDD" id="cd02440">
    <property type="entry name" value="AdoMet_MTases"/>
    <property type="match status" value="1"/>
</dbReference>
<dbReference type="GO" id="GO:1901336">
    <property type="term" value="P:lactone biosynthetic process"/>
    <property type="evidence" value="ECO:0007669"/>
    <property type="project" value="UniProtKB-ARBA"/>
</dbReference>
<dbReference type="SUPFAM" id="SSF52151">
    <property type="entry name" value="FabD/lysophospholipase-like"/>
    <property type="match status" value="1"/>
</dbReference>
<dbReference type="InterPro" id="IPR032821">
    <property type="entry name" value="PKS_assoc"/>
</dbReference>
<evidence type="ECO:0000256" key="4">
    <source>
        <dbReference type="ARBA" id="ARBA00022857"/>
    </source>
</evidence>
<dbReference type="InterPro" id="IPR057326">
    <property type="entry name" value="KR_dom"/>
</dbReference>
<evidence type="ECO:0000259" key="11">
    <source>
        <dbReference type="PROSITE" id="PS52019"/>
    </source>
</evidence>
<dbReference type="InterPro" id="IPR014043">
    <property type="entry name" value="Acyl_transferase_dom"/>
</dbReference>
<feature type="region of interest" description="N-terminal hotdog fold" evidence="8">
    <location>
        <begin position="635"/>
        <end position="771"/>
    </location>
</feature>
<dbReference type="InterPro" id="IPR001227">
    <property type="entry name" value="Ac_transferase_dom_sf"/>
</dbReference>
<evidence type="ECO:0000256" key="5">
    <source>
        <dbReference type="ARBA" id="ARBA00023002"/>
    </source>
</evidence>
<reference evidence="12" key="1">
    <citation type="journal article" date="2020" name="Stud. Mycol.">
        <title>101 Dothideomycetes genomes: a test case for predicting lifestyles and emergence of pathogens.</title>
        <authorList>
            <person name="Haridas S."/>
            <person name="Albert R."/>
            <person name="Binder M."/>
            <person name="Bloem J."/>
            <person name="Labutti K."/>
            <person name="Salamov A."/>
            <person name="Andreopoulos B."/>
            <person name="Baker S."/>
            <person name="Barry K."/>
            <person name="Bills G."/>
            <person name="Bluhm B."/>
            <person name="Cannon C."/>
            <person name="Castanera R."/>
            <person name="Culley D."/>
            <person name="Daum C."/>
            <person name="Ezra D."/>
            <person name="Gonzalez J."/>
            <person name="Henrissat B."/>
            <person name="Kuo A."/>
            <person name="Liang C."/>
            <person name="Lipzen A."/>
            <person name="Lutzoni F."/>
            <person name="Magnuson J."/>
            <person name="Mondo S."/>
            <person name="Nolan M."/>
            <person name="Ohm R."/>
            <person name="Pangilinan J."/>
            <person name="Park H.-J."/>
            <person name="Ramirez L."/>
            <person name="Alfaro M."/>
            <person name="Sun H."/>
            <person name="Tritt A."/>
            <person name="Yoshinaga Y."/>
            <person name="Zwiers L.-H."/>
            <person name="Turgeon B."/>
            <person name="Goodwin S."/>
            <person name="Spatafora J."/>
            <person name="Crous P."/>
            <person name="Grigoriev I."/>
        </authorList>
    </citation>
    <scope>NUCLEOTIDE SEQUENCE</scope>
    <source>
        <strain evidence="12">SCOH1-5</strain>
    </source>
</reference>
<dbReference type="Pfam" id="PF16197">
    <property type="entry name" value="KAsynt_C_assoc"/>
    <property type="match status" value="1"/>
</dbReference>
<dbReference type="GO" id="GO:0016491">
    <property type="term" value="F:oxidoreductase activity"/>
    <property type="evidence" value="ECO:0007669"/>
    <property type="project" value="UniProtKB-KW"/>
</dbReference>
<dbReference type="PANTHER" id="PTHR43775">
    <property type="entry name" value="FATTY ACID SYNTHASE"/>
    <property type="match status" value="1"/>
</dbReference>
<dbReference type="SUPFAM" id="SSF51735">
    <property type="entry name" value="NAD(P)-binding Rossmann-fold domains"/>
    <property type="match status" value="2"/>
</dbReference>
<dbReference type="Pfam" id="PF13602">
    <property type="entry name" value="ADH_zinc_N_2"/>
    <property type="match status" value="1"/>
</dbReference>
<organism evidence="12 13">
    <name type="scientific">Cercospora zeae-maydis SCOH1-5</name>
    <dbReference type="NCBI Taxonomy" id="717836"/>
    <lineage>
        <taxon>Eukaryota</taxon>
        <taxon>Fungi</taxon>
        <taxon>Dikarya</taxon>
        <taxon>Ascomycota</taxon>
        <taxon>Pezizomycotina</taxon>
        <taxon>Dothideomycetes</taxon>
        <taxon>Dothideomycetidae</taxon>
        <taxon>Mycosphaerellales</taxon>
        <taxon>Mycosphaerellaceae</taxon>
        <taxon>Cercospora</taxon>
    </lineage>
</organism>